<feature type="region of interest" description="Disordered" evidence="1">
    <location>
        <begin position="285"/>
        <end position="310"/>
    </location>
</feature>
<dbReference type="EMBL" id="CAJFCV020000002">
    <property type="protein sequence ID" value="CAG9101107.1"/>
    <property type="molecule type" value="Genomic_DNA"/>
</dbReference>
<dbReference type="EMBL" id="CAJFDI010000002">
    <property type="protein sequence ID" value="CAD5217478.1"/>
    <property type="molecule type" value="Genomic_DNA"/>
</dbReference>
<evidence type="ECO:0000313" key="2">
    <source>
        <dbReference type="EMBL" id="CAD5217478.1"/>
    </source>
</evidence>
<dbReference type="Proteomes" id="UP000582659">
    <property type="component" value="Unassembled WGS sequence"/>
</dbReference>
<evidence type="ECO:0000256" key="1">
    <source>
        <dbReference type="SAM" id="MobiDB-lite"/>
    </source>
</evidence>
<gene>
    <name evidence="2" type="ORF">BXYJ_LOCUS5055</name>
</gene>
<dbReference type="OrthoDB" id="5860066at2759"/>
<protein>
    <submittedName>
        <fullName evidence="2">(pine wood nematode) hypothetical protein</fullName>
    </submittedName>
</protein>
<feature type="compositionally biased region" description="Polar residues" evidence="1">
    <location>
        <begin position="285"/>
        <end position="297"/>
    </location>
</feature>
<dbReference type="AlphaFoldDB" id="A0A7I8WYI5"/>
<dbReference type="SMR" id="A0A7I8WYI5"/>
<proteinExistence type="predicted"/>
<sequence length="310" mass="36407">MARIAADPSPIESRLHNLRNFWEINAEKEREEAERAAQLHRIHRPFSFPRWRSSDPMSASLVASVKTPEVIPPDSRIPQQRLNMLMEAEKEAQEIRQVIRQDADRWKIRRRSIGPSEVHLDPVPQNPWYQPPESRIERQSIANSQNTRMYFENGAPQEVKRPNSAYFNEISVNVNNQPDARTRQIVEFLQNNSRILQELGVKIPPHLLHHQVQYHPQNQQINYQNGVEHEYQTRRDRPMSFLEREVFEAQQREAEFAQTRQQLGIMNLQDTIQLWKSGQTWDGISRPNSSSGFNEPNSFEEYSDSNAQQL</sequence>
<comment type="caution">
    <text evidence="2">The sequence shown here is derived from an EMBL/GenBank/DDBJ whole genome shotgun (WGS) entry which is preliminary data.</text>
</comment>
<accession>A0A7I8WYI5</accession>
<name>A0A7I8WYI5_BURXY</name>
<evidence type="ECO:0000313" key="3">
    <source>
        <dbReference type="Proteomes" id="UP000659654"/>
    </source>
</evidence>
<keyword evidence="3" id="KW-1185">Reference proteome</keyword>
<reference evidence="2" key="1">
    <citation type="submission" date="2020-09" db="EMBL/GenBank/DDBJ databases">
        <authorList>
            <person name="Kikuchi T."/>
        </authorList>
    </citation>
    <scope>NUCLEOTIDE SEQUENCE</scope>
    <source>
        <strain evidence="2">Ka4C1</strain>
    </source>
</reference>
<dbReference type="Proteomes" id="UP000659654">
    <property type="component" value="Unassembled WGS sequence"/>
</dbReference>
<organism evidence="2 3">
    <name type="scientific">Bursaphelenchus xylophilus</name>
    <name type="common">Pinewood nematode worm</name>
    <name type="synonym">Aphelenchoides xylophilus</name>
    <dbReference type="NCBI Taxonomy" id="6326"/>
    <lineage>
        <taxon>Eukaryota</taxon>
        <taxon>Metazoa</taxon>
        <taxon>Ecdysozoa</taxon>
        <taxon>Nematoda</taxon>
        <taxon>Chromadorea</taxon>
        <taxon>Rhabditida</taxon>
        <taxon>Tylenchina</taxon>
        <taxon>Tylenchomorpha</taxon>
        <taxon>Aphelenchoidea</taxon>
        <taxon>Aphelenchoididae</taxon>
        <taxon>Bursaphelenchus</taxon>
    </lineage>
</organism>